<protein>
    <submittedName>
        <fullName evidence="1">Uncharacterized protein</fullName>
    </submittedName>
</protein>
<dbReference type="EMBL" id="JARBHB010000016">
    <property type="protein sequence ID" value="KAJ8866868.1"/>
    <property type="molecule type" value="Genomic_DNA"/>
</dbReference>
<evidence type="ECO:0000313" key="1">
    <source>
        <dbReference type="EMBL" id="KAJ8866868.1"/>
    </source>
</evidence>
<accession>A0ABQ9G3S8</accession>
<proteinExistence type="predicted"/>
<name>A0ABQ9G3S8_9NEOP</name>
<reference evidence="1 2" key="1">
    <citation type="submission" date="2023-02" db="EMBL/GenBank/DDBJ databases">
        <title>LHISI_Scaffold_Assembly.</title>
        <authorList>
            <person name="Stuart O.P."/>
            <person name="Cleave R."/>
            <person name="Magrath M.J.L."/>
            <person name="Mikheyev A.S."/>
        </authorList>
    </citation>
    <scope>NUCLEOTIDE SEQUENCE [LARGE SCALE GENOMIC DNA]</scope>
    <source>
        <strain evidence="1">Daus_M_001</strain>
        <tissue evidence="1">Leg muscle</tissue>
    </source>
</reference>
<dbReference type="Proteomes" id="UP001159363">
    <property type="component" value="Chromosome 15"/>
</dbReference>
<gene>
    <name evidence="1" type="ORF">PR048_032730</name>
</gene>
<evidence type="ECO:0000313" key="2">
    <source>
        <dbReference type="Proteomes" id="UP001159363"/>
    </source>
</evidence>
<sequence>MRVIVGKMVQYRNEKAGKRDIPEKTRRPTLSSSTITTCENLGVTRPGIRTRILKSSTSNNISVNYTYMHGRFAKYFLRKAVHDKLSTFESLAQDLLVWILLETWKIREFNDLQSSMPMLTARSLSAVTVEGDDCPSFLQECSIRCEWSTAGMQWQGKREIPEETGRVAASSGTILTYENPVGTRPGIEPGWPWWEASSLTAHPPLPPKRLRAK</sequence>
<comment type="caution">
    <text evidence="1">The sequence shown here is derived from an EMBL/GenBank/DDBJ whole genome shotgun (WGS) entry which is preliminary data.</text>
</comment>
<keyword evidence="2" id="KW-1185">Reference proteome</keyword>
<organism evidence="1 2">
    <name type="scientific">Dryococelus australis</name>
    <dbReference type="NCBI Taxonomy" id="614101"/>
    <lineage>
        <taxon>Eukaryota</taxon>
        <taxon>Metazoa</taxon>
        <taxon>Ecdysozoa</taxon>
        <taxon>Arthropoda</taxon>
        <taxon>Hexapoda</taxon>
        <taxon>Insecta</taxon>
        <taxon>Pterygota</taxon>
        <taxon>Neoptera</taxon>
        <taxon>Polyneoptera</taxon>
        <taxon>Phasmatodea</taxon>
        <taxon>Verophasmatodea</taxon>
        <taxon>Anareolatae</taxon>
        <taxon>Phasmatidae</taxon>
        <taxon>Eurycanthinae</taxon>
        <taxon>Dryococelus</taxon>
    </lineage>
</organism>